<dbReference type="VEuPathDB" id="AmoebaDB:DICPUDRAFT_36089"/>
<gene>
    <name evidence="2" type="ORF">DICPUDRAFT_36089</name>
</gene>
<dbReference type="PANTHER" id="PTHR36649:SF29">
    <property type="entry name" value="PARP CATALYTIC DOMAIN-CONTAINING PROTEIN-RELATED"/>
    <property type="match status" value="1"/>
</dbReference>
<dbReference type="InterPro" id="IPR029071">
    <property type="entry name" value="Ubiquitin-like_domsf"/>
</dbReference>
<dbReference type="OMA" id="TASHNCK"/>
<accession>F0ZQE3</accession>
<dbReference type="AlphaFoldDB" id="F0ZQE3"/>
<dbReference type="InterPro" id="IPR000626">
    <property type="entry name" value="Ubiquitin-like_dom"/>
</dbReference>
<dbReference type="PANTHER" id="PTHR36649">
    <property type="entry name" value="UBIQUITIN-LIKE DOMAIN-CONTAINING PROTEIN"/>
    <property type="match status" value="1"/>
</dbReference>
<dbReference type="Proteomes" id="UP000001064">
    <property type="component" value="Unassembled WGS sequence"/>
</dbReference>
<dbReference type="FunCoup" id="F0ZQE3">
    <property type="interactions" value="1"/>
</dbReference>
<dbReference type="GeneID" id="10502818"/>
<dbReference type="PROSITE" id="PS50053">
    <property type="entry name" value="UBIQUITIN_2"/>
    <property type="match status" value="1"/>
</dbReference>
<dbReference type="InterPro" id="IPR019956">
    <property type="entry name" value="Ubiquitin_dom"/>
</dbReference>
<dbReference type="Pfam" id="PF00240">
    <property type="entry name" value="ubiquitin"/>
    <property type="match status" value="1"/>
</dbReference>
<dbReference type="STRING" id="5786.F0ZQE3"/>
<reference evidence="3" key="1">
    <citation type="journal article" date="2011" name="Genome Biol.">
        <title>Comparative genomics of the social amoebae Dictyostelium discoideum and Dictyostelium purpureum.</title>
        <authorList>
            <consortium name="US DOE Joint Genome Institute (JGI-PGF)"/>
            <person name="Sucgang R."/>
            <person name="Kuo A."/>
            <person name="Tian X."/>
            <person name="Salerno W."/>
            <person name="Parikh A."/>
            <person name="Feasley C.L."/>
            <person name="Dalin E."/>
            <person name="Tu H."/>
            <person name="Huang E."/>
            <person name="Barry K."/>
            <person name="Lindquist E."/>
            <person name="Shapiro H."/>
            <person name="Bruce D."/>
            <person name="Schmutz J."/>
            <person name="Salamov A."/>
            <person name="Fey P."/>
            <person name="Gaudet P."/>
            <person name="Anjard C."/>
            <person name="Babu M.M."/>
            <person name="Basu S."/>
            <person name="Bushmanova Y."/>
            <person name="van der Wel H."/>
            <person name="Katoh-Kurasawa M."/>
            <person name="Dinh C."/>
            <person name="Coutinho P.M."/>
            <person name="Saito T."/>
            <person name="Elias M."/>
            <person name="Schaap P."/>
            <person name="Kay R.R."/>
            <person name="Henrissat B."/>
            <person name="Eichinger L."/>
            <person name="Rivero F."/>
            <person name="Putnam N.H."/>
            <person name="West C.M."/>
            <person name="Loomis W.F."/>
            <person name="Chisholm R.L."/>
            <person name="Shaulsky G."/>
            <person name="Strassmann J.E."/>
            <person name="Queller D.C."/>
            <person name="Kuspa A."/>
            <person name="Grigoriev I.V."/>
        </authorList>
    </citation>
    <scope>NUCLEOTIDE SEQUENCE [LARGE SCALE GENOMIC DNA]</scope>
    <source>
        <strain evidence="3">QSDP1</strain>
    </source>
</reference>
<evidence type="ECO:0000313" key="3">
    <source>
        <dbReference type="Proteomes" id="UP000001064"/>
    </source>
</evidence>
<dbReference type="SMART" id="SM00213">
    <property type="entry name" value="UBQ"/>
    <property type="match status" value="1"/>
</dbReference>
<keyword evidence="3" id="KW-1185">Reference proteome</keyword>
<dbReference type="SUPFAM" id="SSF54236">
    <property type="entry name" value="Ubiquitin-like"/>
    <property type="match status" value="1"/>
</dbReference>
<evidence type="ECO:0000259" key="1">
    <source>
        <dbReference type="PROSITE" id="PS50053"/>
    </source>
</evidence>
<dbReference type="EMBL" id="GL871123">
    <property type="protein sequence ID" value="EGC33846.1"/>
    <property type="molecule type" value="Genomic_DNA"/>
</dbReference>
<dbReference type="eggNOG" id="KOG0003">
    <property type="taxonomic scope" value="Eukaryota"/>
</dbReference>
<evidence type="ECO:0000313" key="2">
    <source>
        <dbReference type="EMBL" id="EGC33846.1"/>
    </source>
</evidence>
<dbReference type="OrthoDB" id="17542at2759"/>
<name>F0ZQE3_DICPU</name>
<sequence>MTIYVKTITGKKLEYKQITSITKIIEFKNIISASGEGAPPSQQRLMFGGIQMENEKTFGDYNIQSDSTLLLVLRLSGGGDQIFYIDDKFLSPKFNHDFTNIVDNGIFIRGGEIYKRPCGWMRFAINVEGIFSSEGSEWLSFDNSPGEWPVSYHGTGRSESGSIAEDGYNLSKCKRFAFGVGIYSTPLIECAEKYAKSFINGGYKYIVVFQNRVNPKTLIKISEEKTKDAAYWISPTEKDIRPYGICIKKTLV</sequence>
<dbReference type="InParanoid" id="F0ZQE3"/>
<dbReference type="KEGG" id="dpp:DICPUDRAFT_36089"/>
<feature type="domain" description="Ubiquitin-like" evidence="1">
    <location>
        <begin position="1"/>
        <end position="78"/>
    </location>
</feature>
<protein>
    <recommendedName>
        <fullName evidence="1">Ubiquitin-like domain-containing protein</fullName>
    </recommendedName>
</protein>
<dbReference type="PRINTS" id="PR00348">
    <property type="entry name" value="UBIQUITIN"/>
</dbReference>
<dbReference type="RefSeq" id="XP_003289636.1">
    <property type="nucleotide sequence ID" value="XM_003289588.1"/>
</dbReference>
<organism evidence="2 3">
    <name type="scientific">Dictyostelium purpureum</name>
    <name type="common">Slime mold</name>
    <dbReference type="NCBI Taxonomy" id="5786"/>
    <lineage>
        <taxon>Eukaryota</taxon>
        <taxon>Amoebozoa</taxon>
        <taxon>Evosea</taxon>
        <taxon>Eumycetozoa</taxon>
        <taxon>Dictyostelia</taxon>
        <taxon>Dictyosteliales</taxon>
        <taxon>Dictyosteliaceae</taxon>
        <taxon>Dictyostelium</taxon>
    </lineage>
</organism>
<proteinExistence type="predicted"/>
<dbReference type="SUPFAM" id="SSF56399">
    <property type="entry name" value="ADP-ribosylation"/>
    <property type="match status" value="1"/>
</dbReference>
<dbReference type="Gene3D" id="3.10.20.90">
    <property type="entry name" value="Phosphatidylinositol 3-kinase Catalytic Subunit, Chain A, domain 1"/>
    <property type="match status" value="1"/>
</dbReference>